<accession>A0A5B9DZ16</accession>
<sequence>MTDTTQGQPPAGWSWAHFKAVSLESGQWIWGTVEGGFNEKMSGSQIIVDAVIGCIPLLGDVTAVRDLIAISLGLSEDPKKREDTWQWVLFGVLLLALIPVLGGVIKGVGRLVVRFAQDAAKLRGAARAAKLAEAAKSIVAVLNHFKFIGNAEKWLLKLRFADYQGKMAWALDEFTGRVSGALDAVRRKLGSVLPDSMLQRVDALKNAMAWLRVEFKKRIPDVIKAADGQLREIQTYIRSGGETTSRTVVHEVATGEKNVTYTQEARLYEEPPPTLRSERGGWKQNPDNPKKLKDIAEIYQHEPGYPDLLAYPKDGKYTDIAAFSGRIENKELASGQKLFRLFGPGDSTLGVKVRESYAGGNWWGLGEAPATPEAWRGPSAVLDEFNRDGYAVSATLPKGAKLKAAVGRVSEQISDKIPGQELDGGGQQAVIQWGKTTKDELIAIGKRVIGSGKAETWMDPATGITFEVRKTPWADGDVNGTIGYRDIPGQGKVSTQSLREREIADKKYKDNAP</sequence>
<evidence type="ECO:0000256" key="2">
    <source>
        <dbReference type="SAM" id="Phobius"/>
    </source>
</evidence>
<evidence type="ECO:0000313" key="3">
    <source>
        <dbReference type="EMBL" id="QEE23237.1"/>
    </source>
</evidence>
<evidence type="ECO:0000256" key="1">
    <source>
        <dbReference type="SAM" id="MobiDB-lite"/>
    </source>
</evidence>
<dbReference type="KEGG" id="rgl:CS053_01040"/>
<dbReference type="EMBL" id="CP042807">
    <property type="protein sequence ID" value="QEE23237.1"/>
    <property type="molecule type" value="Genomic_DNA"/>
</dbReference>
<keyword evidence="2" id="KW-0472">Membrane</keyword>
<gene>
    <name evidence="3" type="ORF">CS053_01040</name>
</gene>
<keyword evidence="2" id="KW-1133">Transmembrane helix</keyword>
<feature type="compositionally biased region" description="Basic and acidic residues" evidence="1">
    <location>
        <begin position="498"/>
        <end position="513"/>
    </location>
</feature>
<dbReference type="Proteomes" id="UP000321807">
    <property type="component" value="Chromosome"/>
</dbReference>
<dbReference type="InterPro" id="IPR049802">
    <property type="entry name" value="RhsC-like_FIX"/>
</dbReference>
<name>A0A5B9DZ16_9GAMM</name>
<evidence type="ECO:0000313" key="4">
    <source>
        <dbReference type="Proteomes" id="UP000321807"/>
    </source>
</evidence>
<dbReference type="AlphaFoldDB" id="A0A5B9DZ16"/>
<proteinExistence type="predicted"/>
<dbReference type="CDD" id="cd20746">
    <property type="entry name" value="FIX_Ntox15_NUC_DUF4112_RhsA-like"/>
    <property type="match status" value="1"/>
</dbReference>
<organism evidence="3 4">
    <name type="scientific">Rhodanobacter glycinis</name>
    <dbReference type="NCBI Taxonomy" id="582702"/>
    <lineage>
        <taxon>Bacteria</taxon>
        <taxon>Pseudomonadati</taxon>
        <taxon>Pseudomonadota</taxon>
        <taxon>Gammaproteobacteria</taxon>
        <taxon>Lysobacterales</taxon>
        <taxon>Rhodanobacteraceae</taxon>
        <taxon>Rhodanobacter</taxon>
    </lineage>
</organism>
<reference evidence="3 4" key="1">
    <citation type="submission" date="2019-08" db="EMBL/GenBank/DDBJ databases">
        <title>Complete genome sequence of Rhodanobacter glycinis strain T01E-68 isolated from tomato root.</title>
        <authorList>
            <person name="Weon H.-Y."/>
            <person name="Lee S.A."/>
        </authorList>
    </citation>
    <scope>NUCLEOTIDE SEQUENCE [LARGE SCALE GENOMIC DNA]</scope>
    <source>
        <strain evidence="3 4">T01E-68</strain>
    </source>
</reference>
<protein>
    <submittedName>
        <fullName evidence="3">Uncharacterized protein</fullName>
    </submittedName>
</protein>
<feature type="region of interest" description="Disordered" evidence="1">
    <location>
        <begin position="485"/>
        <end position="513"/>
    </location>
</feature>
<keyword evidence="2" id="KW-0812">Transmembrane</keyword>
<dbReference type="RefSeq" id="WP_147626016.1">
    <property type="nucleotide sequence ID" value="NZ_CP042807.1"/>
</dbReference>
<feature type="transmembrane region" description="Helical" evidence="2">
    <location>
        <begin position="84"/>
        <end position="105"/>
    </location>
</feature>